<evidence type="ECO:0000313" key="2">
    <source>
        <dbReference type="EMBL" id="CAF1347803.1"/>
    </source>
</evidence>
<protein>
    <recommendedName>
        <fullName evidence="1">TLDc domain-containing protein</fullName>
    </recommendedName>
</protein>
<proteinExistence type="predicted"/>
<keyword evidence="3" id="KW-1185">Reference proteome</keyword>
<reference evidence="2" key="1">
    <citation type="submission" date="2021-02" db="EMBL/GenBank/DDBJ databases">
        <authorList>
            <person name="Nowell W R."/>
        </authorList>
    </citation>
    <scope>NUCLEOTIDE SEQUENCE</scope>
</reference>
<organism evidence="2 3">
    <name type="scientific">Adineta ricciae</name>
    <name type="common">Rotifer</name>
    <dbReference type="NCBI Taxonomy" id="249248"/>
    <lineage>
        <taxon>Eukaryota</taxon>
        <taxon>Metazoa</taxon>
        <taxon>Spiralia</taxon>
        <taxon>Gnathifera</taxon>
        <taxon>Rotifera</taxon>
        <taxon>Eurotatoria</taxon>
        <taxon>Bdelloidea</taxon>
        <taxon>Adinetida</taxon>
        <taxon>Adinetidae</taxon>
        <taxon>Adineta</taxon>
    </lineage>
</organism>
<dbReference type="Pfam" id="PF07534">
    <property type="entry name" value="TLD"/>
    <property type="match status" value="1"/>
</dbReference>
<accession>A0A815H0Y7</accession>
<dbReference type="AlphaFoldDB" id="A0A815H0Y7"/>
<dbReference type="SMART" id="SM00584">
    <property type="entry name" value="TLDc"/>
    <property type="match status" value="1"/>
</dbReference>
<feature type="domain" description="TLDc" evidence="1">
    <location>
        <begin position="127"/>
        <end position="301"/>
    </location>
</feature>
<evidence type="ECO:0000259" key="1">
    <source>
        <dbReference type="PROSITE" id="PS51886"/>
    </source>
</evidence>
<evidence type="ECO:0000313" key="3">
    <source>
        <dbReference type="Proteomes" id="UP000663828"/>
    </source>
</evidence>
<gene>
    <name evidence="2" type="ORF">XAT740_LOCUS31315</name>
</gene>
<sequence>MNTSRRSSISSHTQSITLLDEIDRWEHGTLLLVKQTADRARQRVNDLIISMNSTMTKDSNDYQRRRSGTDASIHELNLKLRDLNRTLNTYSPHIKLHITPIDWSTILRVFMESSSSEYEVSSPRQLFIGGTLLTPEDQLQLNKFYGKESQKWHLIYKATRDGFSMDDFHRCSDSQGPTITVIETLDKYLFGGYTSVNWNFHQGMNVAVEDRNAFLFTLANPNGIPSTKYLIKLSGENAVVPNAMGPTFGHYDLAIYPYSNINSESFIKFPISFIDSTGKGYLTFTGSTNFTTTDIEIYRLENLWDHQF</sequence>
<comment type="caution">
    <text evidence="2">The sequence shown here is derived from an EMBL/GenBank/DDBJ whole genome shotgun (WGS) entry which is preliminary data.</text>
</comment>
<dbReference type="Proteomes" id="UP000663828">
    <property type="component" value="Unassembled WGS sequence"/>
</dbReference>
<name>A0A815H0Y7_ADIRI</name>
<dbReference type="PROSITE" id="PS51886">
    <property type="entry name" value="TLDC"/>
    <property type="match status" value="1"/>
</dbReference>
<dbReference type="EMBL" id="CAJNOR010002845">
    <property type="protein sequence ID" value="CAF1347803.1"/>
    <property type="molecule type" value="Genomic_DNA"/>
</dbReference>
<dbReference type="InterPro" id="IPR006571">
    <property type="entry name" value="TLDc_dom"/>
</dbReference>
<dbReference type="PANTHER" id="PTHR23354">
    <property type="entry name" value="NUCLEOLAR PROTEIN 7/ESTROGEN RECEPTOR COACTIVATOR-RELATED"/>
    <property type="match status" value="1"/>
</dbReference>